<name>A0A6J7WWD8_9CAUD</name>
<accession>A0A6J7WWD8</accession>
<evidence type="ECO:0000313" key="1">
    <source>
        <dbReference type="EMBL" id="CAB5221158.1"/>
    </source>
</evidence>
<proteinExistence type="predicted"/>
<dbReference type="InterPro" id="IPR022607">
    <property type="entry name" value="Phage_T4_Gp53_baseplate_wedge"/>
</dbReference>
<reference evidence="1" key="1">
    <citation type="submission" date="2020-05" db="EMBL/GenBank/DDBJ databases">
        <authorList>
            <person name="Chiriac C."/>
            <person name="Salcher M."/>
            <person name="Ghai R."/>
            <person name="Kavagutti S V."/>
        </authorList>
    </citation>
    <scope>NUCLEOTIDE SEQUENCE</scope>
</reference>
<sequence>MSYFANFPKIDYFNSESRNIILKAAIIADVFNKANVFYKYRIPEGYRPDNVAEEVYNNPTLDWVVFFSNNVIDPYYEWPLSQRSFDEYMTKKYSKTLYELQSEIHHYKYTGIGGESDEDIARKSWTMTPTSHAALGPTGTAGWTPVYTYDYESEINDEKRVISLLAPLYLPKIINELSKIFNK</sequence>
<dbReference type="EMBL" id="LR798288">
    <property type="protein sequence ID" value="CAB5221158.1"/>
    <property type="molecule type" value="Genomic_DNA"/>
</dbReference>
<dbReference type="Pfam" id="PF11246">
    <property type="entry name" value="Phage_gp53"/>
    <property type="match status" value="1"/>
</dbReference>
<gene>
    <name evidence="1" type="ORF">UFOVP247_95</name>
</gene>
<protein>
    <submittedName>
        <fullName evidence="1">Baseplate wedge subunit</fullName>
    </submittedName>
</protein>
<organism evidence="1">
    <name type="scientific">uncultured Caudovirales phage</name>
    <dbReference type="NCBI Taxonomy" id="2100421"/>
    <lineage>
        <taxon>Viruses</taxon>
        <taxon>Duplodnaviria</taxon>
        <taxon>Heunggongvirae</taxon>
        <taxon>Uroviricota</taxon>
        <taxon>Caudoviricetes</taxon>
        <taxon>Peduoviridae</taxon>
        <taxon>Maltschvirus</taxon>
        <taxon>Maltschvirus maltsch</taxon>
    </lineage>
</organism>